<dbReference type="AlphaFoldDB" id="A0A843WF57"/>
<gene>
    <name evidence="2" type="ORF">Taro_042944</name>
</gene>
<comment type="caution">
    <text evidence="2">The sequence shown here is derived from an EMBL/GenBank/DDBJ whole genome shotgun (WGS) entry which is preliminary data.</text>
</comment>
<protein>
    <submittedName>
        <fullName evidence="2">Uncharacterized protein</fullName>
    </submittedName>
</protein>
<dbReference type="EMBL" id="NMUH01004562">
    <property type="protein sequence ID" value="MQM10053.1"/>
    <property type="molecule type" value="Genomic_DNA"/>
</dbReference>
<proteinExistence type="predicted"/>
<evidence type="ECO:0000313" key="3">
    <source>
        <dbReference type="Proteomes" id="UP000652761"/>
    </source>
</evidence>
<feature type="compositionally biased region" description="Polar residues" evidence="1">
    <location>
        <begin position="113"/>
        <end position="127"/>
    </location>
</feature>
<sequence>TEDGFSVKYVGRESVSSVRQSKKLDCRTKSEATKASQLPKYSHKKTVVQGGKKDCPRNVPSGALSNENKSVIDMSYRPQKVHSNFMETGGKEGNATNLSNAKDNRLPRKIKSASVSSNRPLKGSSSNTTTQRQTTTPCGFREIEPQISFSRSLNGSVYAQKQLGVQSTSNRHAANSLKAAGLENKREIPKAASILEKHTAVPRARDGRPQRLETRSIDLSSVKDYSLTSRAECGLGKRPKEVYA</sequence>
<evidence type="ECO:0000256" key="1">
    <source>
        <dbReference type="SAM" id="MobiDB-lite"/>
    </source>
</evidence>
<feature type="non-terminal residue" evidence="2">
    <location>
        <position position="1"/>
    </location>
</feature>
<reference evidence="2" key="1">
    <citation type="submission" date="2017-07" db="EMBL/GenBank/DDBJ databases">
        <title>Taro Niue Genome Assembly and Annotation.</title>
        <authorList>
            <person name="Atibalentja N."/>
            <person name="Keating K."/>
            <person name="Fields C.J."/>
        </authorList>
    </citation>
    <scope>NUCLEOTIDE SEQUENCE</scope>
    <source>
        <strain evidence="2">Niue_2</strain>
        <tissue evidence="2">Leaf</tissue>
    </source>
</reference>
<feature type="region of interest" description="Disordered" evidence="1">
    <location>
        <begin position="28"/>
        <end position="142"/>
    </location>
</feature>
<dbReference type="Proteomes" id="UP000652761">
    <property type="component" value="Unassembled WGS sequence"/>
</dbReference>
<name>A0A843WF57_COLES</name>
<accession>A0A843WF57</accession>
<evidence type="ECO:0000313" key="2">
    <source>
        <dbReference type="EMBL" id="MQM10053.1"/>
    </source>
</evidence>
<keyword evidence="3" id="KW-1185">Reference proteome</keyword>
<organism evidence="2 3">
    <name type="scientific">Colocasia esculenta</name>
    <name type="common">Wild taro</name>
    <name type="synonym">Arum esculentum</name>
    <dbReference type="NCBI Taxonomy" id="4460"/>
    <lineage>
        <taxon>Eukaryota</taxon>
        <taxon>Viridiplantae</taxon>
        <taxon>Streptophyta</taxon>
        <taxon>Embryophyta</taxon>
        <taxon>Tracheophyta</taxon>
        <taxon>Spermatophyta</taxon>
        <taxon>Magnoliopsida</taxon>
        <taxon>Liliopsida</taxon>
        <taxon>Araceae</taxon>
        <taxon>Aroideae</taxon>
        <taxon>Colocasieae</taxon>
        <taxon>Colocasia</taxon>
    </lineage>
</organism>